<evidence type="ECO:0000256" key="1">
    <source>
        <dbReference type="SAM" id="Coils"/>
    </source>
</evidence>
<evidence type="ECO:0000313" key="3">
    <source>
        <dbReference type="EMBL" id="PIA12502.1"/>
    </source>
</evidence>
<reference evidence="3 4" key="1">
    <citation type="journal article" date="2015" name="Genome Biol. Evol.">
        <title>Phylogenomic analyses indicate that early fungi evolved digesting cell walls of algal ancestors of land plants.</title>
        <authorList>
            <person name="Chang Y."/>
            <person name="Wang S."/>
            <person name="Sekimoto S."/>
            <person name="Aerts A.L."/>
            <person name="Choi C."/>
            <person name="Clum A."/>
            <person name="LaButti K.M."/>
            <person name="Lindquist E.A."/>
            <person name="Yee Ngan C."/>
            <person name="Ohm R.A."/>
            <person name="Salamov A.A."/>
            <person name="Grigoriev I.V."/>
            <person name="Spatafora J.W."/>
            <person name="Berbee M.L."/>
        </authorList>
    </citation>
    <scope>NUCLEOTIDE SEQUENCE [LARGE SCALE GENOMIC DNA]</scope>
    <source>
        <strain evidence="3 4">NRRL 1564</strain>
    </source>
</reference>
<feature type="transmembrane region" description="Helical" evidence="2">
    <location>
        <begin position="160"/>
        <end position="185"/>
    </location>
</feature>
<keyword evidence="2" id="KW-1133">Transmembrane helix</keyword>
<dbReference type="AlphaFoldDB" id="A0A2G5B0F4"/>
<sequence>MLGSVKSLCLPVTHPSGTNSVTMMPLPTLVPTDYTFFFEFAWPLPIIEDPVATPWIDSVNTAPNSVVEHEHLSIIENALLVCVAVVALTLGFKVTVALTKWCFLLCIDIVEFIFSVLCFIARFGYFIATAVAKTSFLFIISAACFIARFGYFIATAVAKISFLFIISVVSPCVSITIFVACSYLYGNHAFVHIQLSVAAASSTSFEPRKVNQAENIDKSANVALVVENNDVSRKPELDHTQASNSVQGLGSSLEGGANLSIGRRSAHRTPYGCFWLPKHTAIKSNCYYADEMLRDSDLEDQEFDSSDEEDFMAPTRGYRGDIMAQQQLIKKQERTLFDLNMRSNMLIDAFKCNKEKPYKALVDNYEECCKHNRRAKSEIARLRSEIERLQGLCAQPEDAPADYSS</sequence>
<keyword evidence="4" id="KW-1185">Reference proteome</keyword>
<proteinExistence type="predicted"/>
<feature type="transmembrane region" description="Helical" evidence="2">
    <location>
        <begin position="74"/>
        <end position="92"/>
    </location>
</feature>
<gene>
    <name evidence="3" type="ORF">COEREDRAFT_12706</name>
</gene>
<keyword evidence="2" id="KW-0812">Transmembrane</keyword>
<keyword evidence="2" id="KW-0472">Membrane</keyword>
<evidence type="ECO:0000256" key="2">
    <source>
        <dbReference type="SAM" id="Phobius"/>
    </source>
</evidence>
<dbReference type="EMBL" id="KZ303732">
    <property type="protein sequence ID" value="PIA12502.1"/>
    <property type="molecule type" value="Genomic_DNA"/>
</dbReference>
<evidence type="ECO:0000313" key="4">
    <source>
        <dbReference type="Proteomes" id="UP000242474"/>
    </source>
</evidence>
<accession>A0A2G5B0F4</accession>
<name>A0A2G5B0F4_COERN</name>
<dbReference type="OrthoDB" id="5554021at2759"/>
<protein>
    <submittedName>
        <fullName evidence="3">Uncharacterized protein</fullName>
    </submittedName>
</protein>
<dbReference type="Proteomes" id="UP000242474">
    <property type="component" value="Unassembled WGS sequence"/>
</dbReference>
<feature type="transmembrane region" description="Helical" evidence="2">
    <location>
        <begin position="135"/>
        <end position="154"/>
    </location>
</feature>
<organism evidence="3 4">
    <name type="scientific">Coemansia reversa (strain ATCC 12441 / NRRL 1564)</name>
    <dbReference type="NCBI Taxonomy" id="763665"/>
    <lineage>
        <taxon>Eukaryota</taxon>
        <taxon>Fungi</taxon>
        <taxon>Fungi incertae sedis</taxon>
        <taxon>Zoopagomycota</taxon>
        <taxon>Kickxellomycotina</taxon>
        <taxon>Kickxellomycetes</taxon>
        <taxon>Kickxellales</taxon>
        <taxon>Kickxellaceae</taxon>
        <taxon>Coemansia</taxon>
    </lineage>
</organism>
<keyword evidence="1" id="KW-0175">Coiled coil</keyword>
<feature type="transmembrane region" description="Helical" evidence="2">
    <location>
        <begin position="98"/>
        <end position="123"/>
    </location>
</feature>
<feature type="coiled-coil region" evidence="1">
    <location>
        <begin position="365"/>
        <end position="392"/>
    </location>
</feature>